<accession>A0A9P7XQC4</accession>
<dbReference type="AlphaFoldDB" id="A0A9P7XQC4"/>
<sequence>MTDNLLTLFCLVNGDSVAFSVDIDASKTVDHLKDAIKTKIPDTFKGVDAKDLTLWRVSIPLVPKKDLHAPVPARPSTPQLKSIPKDLLEQELEAILDEIQLRPTTPSVDPMEVEAFQNEELGPFFKRTLPHGETARDIKLVMLGLELGKLARTSDGETLHSIVEDDIGKYSDRRVVAMVAPSGSGKTATVVDLASKHFVIYCVCCIPSPTISPVFKDPNFITLAEDIESMYRAVIHRNQGHSQDAKDIDSEVKALAGERVKLEFLARLLFLQHLLDNNPTLEPLQFFREQTTKGALTIGDLVYKLKEYDHNTIQAMLSKVQAKLQSILVSKRLGLVIALDEAQVAMPSSTAKNQIQSKFRRGFLTPLSATLSNMRATLVIIGTALSLQDADYVYSAIAKPTNFSRITEFPRFDEKDVIKIHSKLVDMSDCEIPPAKRRKLTGRARFSIDVVERLATRCSSQDSKQAILDDAVDKSIEHTMNGLRIGVRTILENDKTNEAARPLSRMVLAYHLQDAKISFSSQLQSDFVDKALCRLQQHPDGVHLIMDEPLVVEAMEEELKSSGKDPTFIEYMDQLNRLI</sequence>
<dbReference type="InterPro" id="IPR045379">
    <property type="entry name" value="Crinkler_N"/>
</dbReference>
<dbReference type="Pfam" id="PF20147">
    <property type="entry name" value="Crinkler"/>
    <property type="match status" value="1"/>
</dbReference>
<dbReference type="GO" id="GO:0005576">
    <property type="term" value="C:extracellular region"/>
    <property type="evidence" value="ECO:0007669"/>
    <property type="project" value="UniProtKB-SubCell"/>
</dbReference>
<dbReference type="EMBL" id="JAHRHY010000012">
    <property type="protein sequence ID" value="KAG9065460.1"/>
    <property type="molecule type" value="Genomic_DNA"/>
</dbReference>
<organism evidence="5 6">
    <name type="scientific">Linnemannia hyalina</name>
    <dbReference type="NCBI Taxonomy" id="64524"/>
    <lineage>
        <taxon>Eukaryota</taxon>
        <taxon>Fungi</taxon>
        <taxon>Fungi incertae sedis</taxon>
        <taxon>Mucoromycota</taxon>
        <taxon>Mortierellomycotina</taxon>
        <taxon>Mortierellomycetes</taxon>
        <taxon>Mortierellales</taxon>
        <taxon>Mortierellaceae</taxon>
        <taxon>Linnemannia</taxon>
    </lineage>
</organism>
<evidence type="ECO:0000256" key="3">
    <source>
        <dbReference type="ARBA" id="ARBA00022525"/>
    </source>
</evidence>
<protein>
    <recommendedName>
        <fullName evidence="4">Crinkler effector protein N-terminal domain-containing protein</fullName>
    </recommendedName>
</protein>
<evidence type="ECO:0000256" key="2">
    <source>
        <dbReference type="ARBA" id="ARBA00004613"/>
    </source>
</evidence>
<dbReference type="OrthoDB" id="2420447at2759"/>
<evidence type="ECO:0000313" key="6">
    <source>
        <dbReference type="Proteomes" id="UP000707451"/>
    </source>
</evidence>
<feature type="domain" description="Crinkler effector protein N-terminal" evidence="4">
    <location>
        <begin position="6"/>
        <end position="63"/>
    </location>
</feature>
<evidence type="ECO:0000256" key="1">
    <source>
        <dbReference type="ARBA" id="ARBA00004340"/>
    </source>
</evidence>
<comment type="subcellular location">
    <subcellularLocation>
        <location evidence="1">Host cell</location>
    </subcellularLocation>
    <subcellularLocation>
        <location evidence="2">Secreted</location>
    </subcellularLocation>
</comment>
<keyword evidence="6" id="KW-1185">Reference proteome</keyword>
<dbReference type="GO" id="GO:0043657">
    <property type="term" value="C:host cell"/>
    <property type="evidence" value="ECO:0007669"/>
    <property type="project" value="UniProtKB-SubCell"/>
</dbReference>
<gene>
    <name evidence="5" type="ORF">KI688_002787</name>
</gene>
<dbReference type="SUPFAM" id="SSF52540">
    <property type="entry name" value="P-loop containing nucleoside triphosphate hydrolases"/>
    <property type="match status" value="1"/>
</dbReference>
<reference evidence="5" key="1">
    <citation type="submission" date="2021-06" db="EMBL/GenBank/DDBJ databases">
        <title>Genome Sequence of Mortierella hyaline Strain SCG-10, a Cold-Adapted, Nitrate-Reducing Fungus Isolated from Soil in Minnesota, USA.</title>
        <authorList>
            <person name="Aldossari N."/>
        </authorList>
    </citation>
    <scope>NUCLEOTIDE SEQUENCE</scope>
    <source>
        <strain evidence="5">SCG-10</strain>
    </source>
</reference>
<dbReference type="InterPro" id="IPR027417">
    <property type="entry name" value="P-loop_NTPase"/>
</dbReference>
<dbReference type="Proteomes" id="UP000707451">
    <property type="component" value="Unassembled WGS sequence"/>
</dbReference>
<evidence type="ECO:0000259" key="4">
    <source>
        <dbReference type="Pfam" id="PF20147"/>
    </source>
</evidence>
<evidence type="ECO:0000313" key="5">
    <source>
        <dbReference type="EMBL" id="KAG9065460.1"/>
    </source>
</evidence>
<comment type="caution">
    <text evidence="5">The sequence shown here is derived from an EMBL/GenBank/DDBJ whole genome shotgun (WGS) entry which is preliminary data.</text>
</comment>
<keyword evidence="3" id="KW-0964">Secreted</keyword>
<name>A0A9P7XQC4_9FUNG</name>
<proteinExistence type="predicted"/>